<sequence length="331" mass="35639">MKGTLRAFAAGLALSLLAFAEPAIAKCNAKFLNPITEVCWDCIFPISIGSLKLIGGRPDTDNPGFPLCACPGIPPRIGIAIGLWEPARLTDVANEAGCFVNMGFDLDMGLLSVGKSSVMTDDTGAQGSKWQAHYYYYPLISWLGTVIDGLCLETTAFDVAYMSEFDPLWQDPELNTLLNPEAVLFSNPVAQAACAADCVASSSGTLGNERLFWCNGCQGSLYPMTGDANQHYGGIQASQTVSAKLLARMHRLGLARKTSGSGSLCHSQVAPIIPKGQYRFQVTRPKAKTSGRYACGPVGFSTQFVDSGREYPFKGESFGWLTWRKRNCCAL</sequence>
<evidence type="ECO:0000313" key="3">
    <source>
        <dbReference type="Proteomes" id="UP000679352"/>
    </source>
</evidence>
<accession>A0A975PCD4</accession>
<dbReference type="Proteomes" id="UP000679352">
    <property type="component" value="Plasmid p4"/>
</dbReference>
<reference evidence="2" key="1">
    <citation type="submission" date="2021-06" db="EMBL/GenBank/DDBJ databases">
        <authorList>
            <person name="Lee C.-S."/>
            <person name="Jin L."/>
        </authorList>
    </citation>
    <scope>NUCLEOTIDE SEQUENCE</scope>
    <source>
        <strain evidence="2">Con5</strain>
        <plasmid evidence="2">p4</plasmid>
    </source>
</reference>
<organism evidence="2 3">
    <name type="scientific">Gemmobacter fulvus</name>
    <dbReference type="NCBI Taxonomy" id="2840474"/>
    <lineage>
        <taxon>Bacteria</taxon>
        <taxon>Pseudomonadati</taxon>
        <taxon>Pseudomonadota</taxon>
        <taxon>Alphaproteobacteria</taxon>
        <taxon>Rhodobacterales</taxon>
        <taxon>Paracoccaceae</taxon>
        <taxon>Gemmobacter</taxon>
    </lineage>
</organism>
<keyword evidence="2" id="KW-0614">Plasmid</keyword>
<protein>
    <submittedName>
        <fullName evidence="2">TraU family protein</fullName>
    </submittedName>
</protein>
<feature type="signal peptide" evidence="1">
    <location>
        <begin position="1"/>
        <end position="25"/>
    </location>
</feature>
<geneLocation type="plasmid" evidence="2 3">
    <name>p4</name>
</geneLocation>
<evidence type="ECO:0000313" key="2">
    <source>
        <dbReference type="EMBL" id="QWK93123.1"/>
    </source>
</evidence>
<dbReference type="AlphaFoldDB" id="A0A975PCD4"/>
<gene>
    <name evidence="2" type="ORF">KM031_21540</name>
</gene>
<dbReference type="NCBIfam" id="NF010297">
    <property type="entry name" value="PRK13737.1"/>
    <property type="match status" value="1"/>
</dbReference>
<proteinExistence type="predicted"/>
<dbReference type="RefSeq" id="WP_215507677.1">
    <property type="nucleotide sequence ID" value="NZ_CP076365.1"/>
</dbReference>
<feature type="chain" id="PRO_5037079390" evidence="1">
    <location>
        <begin position="26"/>
        <end position="331"/>
    </location>
</feature>
<dbReference type="Pfam" id="PF06834">
    <property type="entry name" value="TraU"/>
    <property type="match status" value="1"/>
</dbReference>
<dbReference type="KEGG" id="gfu:KM031_21540"/>
<keyword evidence="1" id="KW-0732">Signal</keyword>
<name>A0A975PCD4_9RHOB</name>
<dbReference type="InterPro" id="IPR009649">
    <property type="entry name" value="TraU"/>
</dbReference>
<keyword evidence="3" id="KW-1185">Reference proteome</keyword>
<evidence type="ECO:0000256" key="1">
    <source>
        <dbReference type="SAM" id="SignalP"/>
    </source>
</evidence>
<dbReference type="EMBL" id="CP076365">
    <property type="protein sequence ID" value="QWK93123.1"/>
    <property type="molecule type" value="Genomic_DNA"/>
</dbReference>